<gene>
    <name evidence="2" type="ORF">Scep_022628</name>
</gene>
<evidence type="ECO:0000256" key="1">
    <source>
        <dbReference type="SAM" id="MobiDB-lite"/>
    </source>
</evidence>
<keyword evidence="3" id="KW-1185">Reference proteome</keyword>
<dbReference type="EMBL" id="JBBNAG010000009">
    <property type="protein sequence ID" value="KAK9105784.1"/>
    <property type="molecule type" value="Genomic_DNA"/>
</dbReference>
<dbReference type="InterPro" id="IPR012438">
    <property type="entry name" value="DUF1639"/>
</dbReference>
<evidence type="ECO:0000313" key="3">
    <source>
        <dbReference type="Proteomes" id="UP001419268"/>
    </source>
</evidence>
<feature type="compositionally biased region" description="Basic and acidic residues" evidence="1">
    <location>
        <begin position="1"/>
        <end position="12"/>
    </location>
</feature>
<dbReference type="Pfam" id="PF07797">
    <property type="entry name" value="DUF1639"/>
    <property type="match status" value="1"/>
</dbReference>
<name>A0AAP0F6K0_9MAGN</name>
<protein>
    <submittedName>
        <fullName evidence="2">Uncharacterized protein</fullName>
    </submittedName>
</protein>
<sequence length="171" mass="19334">MALMRDAAEKTKVPIAAAMEEGEGDGDDDDDDESGARPWNLRTRRAALRAPNEKSLNLDEGKQRVSPQKTLRPRGGVVSSSIKERKKFTKDLSREEIEEDFAMMNGTRPSRRPKKRAKIVQNYVDTVFPGFWLSEVTVDTYKIPDEPEQKVSEIEEFVKAILGDDDDDTDC</sequence>
<feature type="compositionally biased region" description="Acidic residues" evidence="1">
    <location>
        <begin position="20"/>
        <end position="33"/>
    </location>
</feature>
<feature type="region of interest" description="Disordered" evidence="1">
    <location>
        <begin position="1"/>
        <end position="89"/>
    </location>
</feature>
<proteinExistence type="predicted"/>
<evidence type="ECO:0000313" key="2">
    <source>
        <dbReference type="EMBL" id="KAK9105784.1"/>
    </source>
</evidence>
<organism evidence="2 3">
    <name type="scientific">Stephania cephalantha</name>
    <dbReference type="NCBI Taxonomy" id="152367"/>
    <lineage>
        <taxon>Eukaryota</taxon>
        <taxon>Viridiplantae</taxon>
        <taxon>Streptophyta</taxon>
        <taxon>Embryophyta</taxon>
        <taxon>Tracheophyta</taxon>
        <taxon>Spermatophyta</taxon>
        <taxon>Magnoliopsida</taxon>
        <taxon>Ranunculales</taxon>
        <taxon>Menispermaceae</taxon>
        <taxon>Menispermoideae</taxon>
        <taxon>Cissampelideae</taxon>
        <taxon>Stephania</taxon>
    </lineage>
</organism>
<dbReference type="PANTHER" id="PTHR33130:SF43">
    <property type="entry name" value="OS01G0688600 PROTEIN"/>
    <property type="match status" value="1"/>
</dbReference>
<comment type="caution">
    <text evidence="2">The sequence shown here is derived from an EMBL/GenBank/DDBJ whole genome shotgun (WGS) entry which is preliminary data.</text>
</comment>
<dbReference type="Proteomes" id="UP001419268">
    <property type="component" value="Unassembled WGS sequence"/>
</dbReference>
<dbReference type="AlphaFoldDB" id="A0AAP0F6K0"/>
<reference evidence="2 3" key="1">
    <citation type="submission" date="2024-01" db="EMBL/GenBank/DDBJ databases">
        <title>Genome assemblies of Stephania.</title>
        <authorList>
            <person name="Yang L."/>
        </authorList>
    </citation>
    <scope>NUCLEOTIDE SEQUENCE [LARGE SCALE GENOMIC DNA]</scope>
    <source>
        <strain evidence="2">JXDWG</strain>
        <tissue evidence="2">Leaf</tissue>
    </source>
</reference>
<accession>A0AAP0F6K0</accession>
<dbReference type="PANTHER" id="PTHR33130">
    <property type="entry name" value="PUTATIVE (DUF1639)-RELATED"/>
    <property type="match status" value="1"/>
</dbReference>